<keyword evidence="6" id="KW-1003">Cell membrane</keyword>
<feature type="transmembrane region" description="Helical" evidence="19">
    <location>
        <begin position="264"/>
        <end position="283"/>
    </location>
</feature>
<feature type="transmembrane region" description="Helical" evidence="19">
    <location>
        <begin position="208"/>
        <end position="233"/>
    </location>
</feature>
<dbReference type="InterPro" id="IPR036150">
    <property type="entry name" value="Cyt_b/b6_C_sf"/>
</dbReference>
<dbReference type="GO" id="GO:0008121">
    <property type="term" value="F:quinol-cytochrome-c reductase activity"/>
    <property type="evidence" value="ECO:0007669"/>
    <property type="project" value="UniProtKB-EC"/>
</dbReference>
<evidence type="ECO:0000256" key="16">
    <source>
        <dbReference type="ARBA" id="ARBA00029351"/>
    </source>
</evidence>
<evidence type="ECO:0000259" key="20">
    <source>
        <dbReference type="PROSITE" id="PS51002"/>
    </source>
</evidence>
<dbReference type="InterPro" id="IPR016174">
    <property type="entry name" value="Di-haem_cyt_TM"/>
</dbReference>
<dbReference type="SUPFAM" id="SSF81648">
    <property type="entry name" value="a domain/subunit of cytochrome bc1 complex (Ubiquinol-cytochrome c reductase)"/>
    <property type="match status" value="1"/>
</dbReference>
<dbReference type="Proteomes" id="UP000482960">
    <property type="component" value="Unassembled WGS sequence"/>
</dbReference>
<dbReference type="EC" id="7.1.1.8" evidence="3"/>
<evidence type="ECO:0000256" key="7">
    <source>
        <dbReference type="ARBA" id="ARBA00022617"/>
    </source>
</evidence>
<evidence type="ECO:0000313" key="21">
    <source>
        <dbReference type="EMBL" id="GFJ87339.1"/>
    </source>
</evidence>
<keyword evidence="7" id="KW-0349">Heme</keyword>
<dbReference type="GO" id="GO:0022904">
    <property type="term" value="P:respiratory electron transport chain"/>
    <property type="evidence" value="ECO:0007669"/>
    <property type="project" value="InterPro"/>
</dbReference>
<feature type="transmembrane region" description="Helical" evidence="19">
    <location>
        <begin position="338"/>
        <end position="359"/>
    </location>
</feature>
<evidence type="ECO:0000256" key="6">
    <source>
        <dbReference type="ARBA" id="ARBA00022475"/>
    </source>
</evidence>
<evidence type="ECO:0000256" key="14">
    <source>
        <dbReference type="ARBA" id="ARBA00023004"/>
    </source>
</evidence>
<feature type="transmembrane region" description="Helical" evidence="19">
    <location>
        <begin position="379"/>
        <end position="398"/>
    </location>
</feature>
<evidence type="ECO:0000313" key="22">
    <source>
        <dbReference type="Proteomes" id="UP000482960"/>
    </source>
</evidence>
<dbReference type="PANTHER" id="PTHR19271">
    <property type="entry name" value="CYTOCHROME B"/>
    <property type="match status" value="1"/>
</dbReference>
<proteinExistence type="predicted"/>
<evidence type="ECO:0000256" key="18">
    <source>
        <dbReference type="SAM" id="MobiDB-lite"/>
    </source>
</evidence>
<evidence type="ECO:0000256" key="10">
    <source>
        <dbReference type="ARBA" id="ARBA00022723"/>
    </source>
</evidence>
<evidence type="ECO:0000256" key="1">
    <source>
        <dbReference type="ARBA" id="ARBA00001971"/>
    </source>
</evidence>
<keyword evidence="13 19" id="KW-1133">Transmembrane helix</keyword>
<dbReference type="AlphaFoldDB" id="A0A6V8KYE0"/>
<evidence type="ECO:0000256" key="19">
    <source>
        <dbReference type="SAM" id="Phobius"/>
    </source>
</evidence>
<dbReference type="FunFam" id="1.20.810.10:FF:000007">
    <property type="entry name" value="Ubiquinol-cytochrome C reductase B subunit"/>
    <property type="match status" value="1"/>
</dbReference>
<feature type="transmembrane region" description="Helical" evidence="19">
    <location>
        <begin position="418"/>
        <end position="436"/>
    </location>
</feature>
<keyword evidence="11" id="KW-1278">Translocase</keyword>
<evidence type="ECO:0000256" key="9">
    <source>
        <dbReference type="ARBA" id="ARBA00022692"/>
    </source>
</evidence>
<keyword evidence="15 19" id="KW-0472">Membrane</keyword>
<evidence type="ECO:0000256" key="3">
    <source>
        <dbReference type="ARBA" id="ARBA00012951"/>
    </source>
</evidence>
<evidence type="ECO:0000256" key="15">
    <source>
        <dbReference type="ARBA" id="ARBA00023136"/>
    </source>
</evidence>
<evidence type="ECO:0000256" key="8">
    <source>
        <dbReference type="ARBA" id="ARBA00022660"/>
    </source>
</evidence>
<keyword evidence="8" id="KW-0679">Respiratory chain</keyword>
<keyword evidence="22" id="KW-1185">Reference proteome</keyword>
<feature type="compositionally biased region" description="Basic residues" evidence="18">
    <location>
        <begin position="555"/>
        <end position="564"/>
    </location>
</feature>
<accession>A0A6V8KYE0</accession>
<dbReference type="InterPro" id="IPR027387">
    <property type="entry name" value="Cytb/b6-like_sf"/>
</dbReference>
<dbReference type="GO" id="GO:0016491">
    <property type="term" value="F:oxidoreductase activity"/>
    <property type="evidence" value="ECO:0007669"/>
    <property type="project" value="InterPro"/>
</dbReference>
<keyword evidence="12" id="KW-0249">Electron transport</keyword>
<comment type="cofactor">
    <cofactor evidence="1">
        <name>heme</name>
        <dbReference type="ChEBI" id="CHEBI:30413"/>
    </cofactor>
</comment>
<evidence type="ECO:0000256" key="5">
    <source>
        <dbReference type="ARBA" id="ARBA00022448"/>
    </source>
</evidence>
<evidence type="ECO:0000256" key="2">
    <source>
        <dbReference type="ARBA" id="ARBA00004651"/>
    </source>
</evidence>
<reference evidence="21 22" key="2">
    <citation type="submission" date="2020-03" db="EMBL/GenBank/DDBJ databases">
        <authorList>
            <person name="Ichikawa N."/>
            <person name="Kimura A."/>
            <person name="Kitahashi Y."/>
            <person name="Uohara A."/>
        </authorList>
    </citation>
    <scope>NUCLEOTIDE SEQUENCE [LARGE SCALE GENOMIC DNA]</scope>
    <source>
        <strain evidence="21 22">NBRC 108638</strain>
    </source>
</reference>
<evidence type="ECO:0000256" key="11">
    <source>
        <dbReference type="ARBA" id="ARBA00022967"/>
    </source>
</evidence>
<keyword evidence="5" id="KW-0813">Transport</keyword>
<dbReference type="PROSITE" id="PS51002">
    <property type="entry name" value="CYTB_NTER"/>
    <property type="match status" value="1"/>
</dbReference>
<dbReference type="SUPFAM" id="SSF81342">
    <property type="entry name" value="Transmembrane di-heme cytochromes"/>
    <property type="match status" value="1"/>
</dbReference>
<reference evidence="21 22" key="1">
    <citation type="submission" date="2020-03" db="EMBL/GenBank/DDBJ databases">
        <title>Whole genome shotgun sequence of Phytohabitans rumicis NBRC 108638.</title>
        <authorList>
            <person name="Komaki H."/>
            <person name="Tamura T."/>
        </authorList>
    </citation>
    <scope>NUCLEOTIDE SEQUENCE [LARGE SCALE GENOMIC DNA]</scope>
    <source>
        <strain evidence="21 22">NBRC 108638</strain>
    </source>
</reference>
<dbReference type="InterPro" id="IPR005797">
    <property type="entry name" value="Cyt_b/b6_N"/>
</dbReference>
<keyword evidence="10" id="KW-0479">Metal-binding</keyword>
<gene>
    <name evidence="21" type="primary">qcrB_1</name>
    <name evidence="21" type="ORF">Prum_009810</name>
</gene>
<dbReference type="PANTHER" id="PTHR19271:SF16">
    <property type="entry name" value="CYTOCHROME B"/>
    <property type="match status" value="1"/>
</dbReference>
<comment type="caution">
    <text evidence="21">The sequence shown here is derived from an EMBL/GenBank/DDBJ whole genome shotgun (WGS) entry which is preliminary data.</text>
</comment>
<dbReference type="GO" id="GO:0046872">
    <property type="term" value="F:metal ion binding"/>
    <property type="evidence" value="ECO:0007669"/>
    <property type="project" value="UniProtKB-KW"/>
</dbReference>
<feature type="transmembrane region" description="Helical" evidence="19">
    <location>
        <begin position="144"/>
        <end position="164"/>
    </location>
</feature>
<dbReference type="EMBL" id="BLPG01000001">
    <property type="protein sequence ID" value="GFJ87339.1"/>
    <property type="molecule type" value="Genomic_DNA"/>
</dbReference>
<feature type="transmembrane region" description="Helical" evidence="19">
    <location>
        <begin position="43"/>
        <end position="67"/>
    </location>
</feature>
<dbReference type="Pfam" id="PF13631">
    <property type="entry name" value="Cytochrom_B_N_2"/>
    <property type="match status" value="1"/>
</dbReference>
<sequence>MKRRKPDVKAVPANFAGGLDDRFGGSTPLRRILNKVFPDHWSFLLGEIALFSFIVLLLTGTFLTFFYSPSLETVTYDGSYAPLRGVHMSEAYASSLDLSFDVRGGLVMRQMHHWSALLFLAAIVVHMCRIFFTGAFRKPREANWIIGLTMFWLAFLSGFTGYSLPDDALSGTGLRIASAIMLSIPVIGSWVTTALFDGEFPGHVIMGRFYITHVLLLPAVLVTLVTVHLTLVFSQKHTQWRAPGRTEHNVVGERFVPRYIIKQGGFFMIVFGVIALMGGLFQINPIWLFGPYEAYTVSAGSQPDWYVMFLDGSTRLFPSWEIRFDLFGWGDGYTIPPIFWPTVVLPGILTVLPMAYPFIEARLTKDYRRHNLLQRPRDVPARTSLGAMAIMFWLVLTLSGGNDILADKFHISLNAMTWAGRIGILILPPLAYYVTYRICLGLQQHDREVLVHGVETGIIRRLPDGKFIEVHQPLAPVDKHGHGELEYAGWVVPKKMNRLGALGPAIKGFFFPIEKPAEAPVSPATRPSLPCPSARRSPSKQNQAGGGYRGSRLNWLRRRRPARI</sequence>
<dbReference type="GO" id="GO:0005886">
    <property type="term" value="C:plasma membrane"/>
    <property type="evidence" value="ECO:0007669"/>
    <property type="project" value="UniProtKB-SubCell"/>
</dbReference>
<dbReference type="Gene3D" id="1.20.810.10">
    <property type="entry name" value="Cytochrome Bc1 Complex, Chain C"/>
    <property type="match status" value="1"/>
</dbReference>
<feature type="domain" description="Cytochrome b/b6 N-terminal region profile" evidence="20">
    <location>
        <begin position="15"/>
        <end position="241"/>
    </location>
</feature>
<keyword evidence="9 19" id="KW-0812">Transmembrane</keyword>
<organism evidence="21 22">
    <name type="scientific">Phytohabitans rumicis</name>
    <dbReference type="NCBI Taxonomy" id="1076125"/>
    <lineage>
        <taxon>Bacteria</taxon>
        <taxon>Bacillati</taxon>
        <taxon>Actinomycetota</taxon>
        <taxon>Actinomycetes</taxon>
        <taxon>Micromonosporales</taxon>
        <taxon>Micromonosporaceae</taxon>
    </lineage>
</organism>
<evidence type="ECO:0000256" key="17">
    <source>
        <dbReference type="ARBA" id="ARBA00029568"/>
    </source>
</evidence>
<name>A0A6V8KYE0_9ACTN</name>
<evidence type="ECO:0000256" key="13">
    <source>
        <dbReference type="ARBA" id="ARBA00022989"/>
    </source>
</evidence>
<keyword evidence="14" id="KW-0408">Iron</keyword>
<feature type="transmembrane region" description="Helical" evidence="19">
    <location>
        <begin position="113"/>
        <end position="132"/>
    </location>
</feature>
<protein>
    <recommendedName>
        <fullName evidence="4">Cytochrome bc1 complex cytochrome b subunit</fullName>
        <ecNumber evidence="3">7.1.1.8</ecNumber>
    </recommendedName>
    <alternativeName>
        <fullName evidence="17">Cytochrome bc1 reductase complex subunit QcrB</fullName>
    </alternativeName>
</protein>
<comment type="catalytic activity">
    <reaction evidence="16">
        <text>a quinol + 2 Fe(III)-[cytochrome c](out) = a quinone + 2 Fe(II)-[cytochrome c](out) + 2 H(+)(out)</text>
        <dbReference type="Rhea" id="RHEA:11484"/>
        <dbReference type="Rhea" id="RHEA-COMP:10350"/>
        <dbReference type="Rhea" id="RHEA-COMP:14399"/>
        <dbReference type="ChEBI" id="CHEBI:15378"/>
        <dbReference type="ChEBI" id="CHEBI:24646"/>
        <dbReference type="ChEBI" id="CHEBI:29033"/>
        <dbReference type="ChEBI" id="CHEBI:29034"/>
        <dbReference type="ChEBI" id="CHEBI:132124"/>
        <dbReference type="EC" id="7.1.1.8"/>
    </reaction>
</comment>
<feature type="region of interest" description="Disordered" evidence="18">
    <location>
        <begin position="520"/>
        <end position="564"/>
    </location>
</feature>
<comment type="subcellular location">
    <subcellularLocation>
        <location evidence="2">Cell membrane</location>
        <topology evidence="2">Multi-pass membrane protein</topology>
    </subcellularLocation>
</comment>
<evidence type="ECO:0000256" key="4">
    <source>
        <dbReference type="ARBA" id="ARBA00016116"/>
    </source>
</evidence>
<evidence type="ECO:0000256" key="12">
    <source>
        <dbReference type="ARBA" id="ARBA00022982"/>
    </source>
</evidence>